<proteinExistence type="predicted"/>
<dbReference type="NCBIfam" id="TIGR02832">
    <property type="entry name" value="spo_yunB"/>
    <property type="match status" value="1"/>
</dbReference>
<dbReference type="AlphaFoldDB" id="A0AAV4LI36"/>
<gene>
    <name evidence="1" type="ORF">DNHGIG_27330</name>
</gene>
<dbReference type="InterPro" id="IPR014197">
    <property type="entry name" value="Sporulation_prot_YunB"/>
</dbReference>
<reference evidence="1" key="1">
    <citation type="journal article" date="2023" name="Int. J. Syst. Evol. Microbiol.">
        <title>Collibacillus ludicampi gen. nov., sp. nov., a new soil bacterium of the family Alicyclobacillaceae.</title>
        <authorList>
            <person name="Jojima T."/>
            <person name="Ioku Y."/>
            <person name="Fukuta Y."/>
            <person name="Shirasaka N."/>
            <person name="Matsumura Y."/>
            <person name="Mori M."/>
        </authorList>
    </citation>
    <scope>NUCLEOTIDE SEQUENCE</scope>
    <source>
        <strain evidence="1">TP075</strain>
    </source>
</reference>
<dbReference type="PIRSF" id="PIRSF021383">
    <property type="entry name" value="YunB"/>
    <property type="match status" value="1"/>
</dbReference>
<accession>A0AAV4LI36</accession>
<dbReference type="RefSeq" id="WP_282200200.1">
    <property type="nucleotide sequence ID" value="NZ_BOQE01000001.1"/>
</dbReference>
<dbReference type="Pfam" id="PF09560">
    <property type="entry name" value="Spore_YunB"/>
    <property type="match status" value="1"/>
</dbReference>
<sequence>MRMRFRFRRRRMRIRPARKPVNRWRMILSVTLITVFFLAWQTFYFVENNLRPTFLNLAESTSQRIATEAINDAIIGKISKVADYDKLIDLTQDRDGHVVAARLNFAETAKIQGEATSIVQGVLRDLQENKIEIPLGQAFHSTVFSTVGPKITLTMIPYGSARSWVETEFKQAGINQTLSIIYLNIETQVGAIVPLASKQVQVQTKIPIAYTVLVGDVPQYFYDATGSPYIPKGFPSYQGTPPELSHIPGISSPSIER</sequence>
<evidence type="ECO:0000313" key="2">
    <source>
        <dbReference type="Proteomes" id="UP001057291"/>
    </source>
</evidence>
<dbReference type="Proteomes" id="UP001057291">
    <property type="component" value="Unassembled WGS sequence"/>
</dbReference>
<dbReference type="EMBL" id="BOQE01000001">
    <property type="protein sequence ID" value="GIM47184.1"/>
    <property type="molecule type" value="Genomic_DNA"/>
</dbReference>
<evidence type="ECO:0000313" key="1">
    <source>
        <dbReference type="EMBL" id="GIM47184.1"/>
    </source>
</evidence>
<keyword evidence="2" id="KW-1185">Reference proteome</keyword>
<name>A0AAV4LI36_9BACL</name>
<organism evidence="1 2">
    <name type="scientific">Collibacillus ludicampi</name>
    <dbReference type="NCBI Taxonomy" id="2771369"/>
    <lineage>
        <taxon>Bacteria</taxon>
        <taxon>Bacillati</taxon>
        <taxon>Bacillota</taxon>
        <taxon>Bacilli</taxon>
        <taxon>Bacillales</taxon>
        <taxon>Alicyclobacillaceae</taxon>
        <taxon>Collibacillus</taxon>
    </lineage>
</organism>
<comment type="caution">
    <text evidence="1">The sequence shown here is derived from an EMBL/GenBank/DDBJ whole genome shotgun (WGS) entry which is preliminary data.</text>
</comment>
<protein>
    <submittedName>
        <fullName evidence="1">Sporulation protein YunB</fullName>
    </submittedName>
</protein>